<dbReference type="Proteomes" id="UP000323886">
    <property type="component" value="Unassembled WGS sequence"/>
</dbReference>
<feature type="coiled-coil region" evidence="1">
    <location>
        <begin position="1049"/>
        <end position="1083"/>
    </location>
</feature>
<dbReference type="NCBIfam" id="TIGR02680">
    <property type="entry name" value="TIGR02680 family protein"/>
    <property type="match status" value="1"/>
</dbReference>
<feature type="region of interest" description="Disordered" evidence="2">
    <location>
        <begin position="393"/>
        <end position="412"/>
    </location>
</feature>
<dbReference type="Pfam" id="PF13558">
    <property type="entry name" value="SbcC_Walker_B"/>
    <property type="match status" value="1"/>
</dbReference>
<dbReference type="SUPFAM" id="SSF52540">
    <property type="entry name" value="P-loop containing nucleoside triphosphate hydrolases"/>
    <property type="match status" value="1"/>
</dbReference>
<evidence type="ECO:0000313" key="3">
    <source>
        <dbReference type="EMBL" id="KAA5602460.1"/>
    </source>
</evidence>
<dbReference type="OrthoDB" id="8527901at2"/>
<proteinExistence type="predicted"/>
<dbReference type="InterPro" id="IPR013496">
    <property type="entry name" value="CHP02680"/>
</dbReference>
<reference evidence="3 4" key="1">
    <citation type="submission" date="2019-09" db="EMBL/GenBank/DDBJ databases">
        <title>Draft Whole-Genome sequence of Blastochloris sulfoviridis DSM 729.</title>
        <authorList>
            <person name="Meyer T.E."/>
            <person name="Kyndt J.A."/>
        </authorList>
    </citation>
    <scope>NUCLEOTIDE SEQUENCE [LARGE SCALE GENOMIC DNA]</scope>
    <source>
        <strain evidence="3 4">DSM 729</strain>
    </source>
</reference>
<feature type="compositionally biased region" description="Basic and acidic residues" evidence="2">
    <location>
        <begin position="346"/>
        <end position="371"/>
    </location>
</feature>
<protein>
    <submittedName>
        <fullName evidence="3">TIGR02680 family protein</fullName>
    </submittedName>
</protein>
<keyword evidence="4" id="KW-1185">Reference proteome</keyword>
<comment type="caution">
    <text evidence="3">The sequence shown here is derived from an EMBL/GenBank/DDBJ whole genome shotgun (WGS) entry which is preliminary data.</text>
</comment>
<feature type="coiled-coil region" evidence="1">
    <location>
        <begin position="458"/>
        <end position="485"/>
    </location>
</feature>
<evidence type="ECO:0000313" key="4">
    <source>
        <dbReference type="Proteomes" id="UP000323886"/>
    </source>
</evidence>
<evidence type="ECO:0000256" key="1">
    <source>
        <dbReference type="SAM" id="Coils"/>
    </source>
</evidence>
<keyword evidence="1" id="KW-0175">Coiled coil</keyword>
<dbReference type="InterPro" id="IPR027417">
    <property type="entry name" value="P-loop_NTPase"/>
</dbReference>
<accession>A0A5M6I2L5</accession>
<gene>
    <name evidence="3" type="ORF">F1193_05585</name>
</gene>
<dbReference type="EMBL" id="VWPL01000007">
    <property type="protein sequence ID" value="KAA5602460.1"/>
    <property type="molecule type" value="Genomic_DNA"/>
</dbReference>
<name>A0A5M6I2L5_9HYPH</name>
<feature type="coiled-coil region" evidence="1">
    <location>
        <begin position="817"/>
        <end position="851"/>
    </location>
</feature>
<evidence type="ECO:0000256" key="2">
    <source>
        <dbReference type="SAM" id="MobiDB-lite"/>
    </source>
</evidence>
<organism evidence="3 4">
    <name type="scientific">Blastochloris sulfoviridis</name>
    <dbReference type="NCBI Taxonomy" id="50712"/>
    <lineage>
        <taxon>Bacteria</taxon>
        <taxon>Pseudomonadati</taxon>
        <taxon>Pseudomonadota</taxon>
        <taxon>Alphaproteobacteria</taxon>
        <taxon>Hyphomicrobiales</taxon>
        <taxon>Blastochloridaceae</taxon>
        <taxon>Blastochloris</taxon>
    </lineage>
</organism>
<sequence>MDGMTLSAAATERPALPMPARERWQPLRIGLVELFHYDSEEFWFRDGHLLLRGNNGTGKSKVLSLTLPFLLDAQLKPARIEPDGDSGKKMAWNLLMSSYDRRIGYAWIEFGRLAEDGTPRFLTLGAGLSAAAARPQVEAWFFILEDADGARLNRDLWLVNAQRVVLTKERLREQLLGRGQVFEAARDYRRAVDERLFRLGVRRYDALMDTLIQLRQPQLSKRPDETALSNALSEALPPLAPELLGDVAEALGQLEEDRRQLEEFQALAKAVEQFERRYRIYAGTQSRRQARVLRQAQSEFDNASRARNDAQARLERALADETRAGERHDEADAAFRRARARLDELRQDPAMKDAASLERAEQEASRRREALHSASAAASEAVRRLARAREDVARAEQRAEHGQRRLEDRRREAAADAAAAGLAAAHAENPVAASDVDALVALAPHGFDEAVAALATAARARREDIALLRRRRDEMERAEREHAERRRIRDERQFDADAAEERRAQADADVEAQGVNLVGAWERHLADLVQLAVEPDDGLGALAALAAWVTVMDGDNPARRLLQAAQQRAAERFAERAAALDGSRKTLEVETAALEDERRRLEAGTDPPPPPPYTRDPDARRVRSGAPLWQLVDFRERVSEAQRAGLEAALEAAGLLDAWVSPEGRVETGDGGTLLRDTQLMTRPGYPSSLADWLVPAGPPESGVPADIVAGILSGIACTDDDVIEAEAWVAPDGRFRLGTLAGAWTKPAAIHVGHTARAAARARRLADIAVRLTQIADERAVLQAMAAEIASDRSRADDEWRRSPTEDALRAAHLAAAAAAREAQLARVRLAEAEDRRGTAEQALKAARERLATDAADMRLPDSAEALMDVETALERYRDTLGQLAQAGHEVRLAAPELQRSRVREDEARADLEAGQERLGVARTEAEEASARFETLRSAIGAKVDDLKRQLAEATEAAKTSESALDDARTAQSSAREARAVAGEQARSAAETLQQKSDARGLAVARWQQFAATGLLAAAIPDLDLPDIGVPWTIDPALTLSRRVEQALSDLKDDDDAWSRVLKQLNEEFADLQRALGALGHQAVADVGDWGLVVYIVYQNRPERPDRLSARLADEIAQRGELLTAKEREVLENHLQAEIATGIQRLMQNAEAQRDAINGELYKRPTSTGVRFRLIWQTLDEEDGAPIGLDAARKRLLNTSADLWSAEDRAVVGAMLQRCILAERERADPIGGGSLLDQLSAALDYRRWHRFRIERWQDGQWRKLSGPASSGERALGLTVPLFAAVASFYGQGASAQAPRLILLDEAFAGIDDAARAHCMGLIHEFDLDFVLTSEREWACYAELPGVAICQLQRREGIDAVFVSRWTWDGRARRREADPDRRFAPA</sequence>
<feature type="region of interest" description="Disordered" evidence="2">
    <location>
        <begin position="346"/>
        <end position="378"/>
    </location>
</feature>
<feature type="region of interest" description="Disordered" evidence="2">
    <location>
        <begin position="956"/>
        <end position="993"/>
    </location>
</feature>
<feature type="region of interest" description="Disordered" evidence="2">
    <location>
        <begin position="595"/>
        <end position="621"/>
    </location>
</feature>